<dbReference type="eggNOG" id="ENOG502SWG7">
    <property type="taxonomic scope" value="Eukaryota"/>
</dbReference>
<evidence type="ECO:0000256" key="1">
    <source>
        <dbReference type="SAM" id="Coils"/>
    </source>
</evidence>
<dbReference type="InParanoid" id="H3H1X4"/>
<evidence type="ECO:0000313" key="3">
    <source>
        <dbReference type="EnsemblProtists" id="Phyra84317"/>
    </source>
</evidence>
<feature type="region of interest" description="Disordered" evidence="2">
    <location>
        <begin position="142"/>
        <end position="170"/>
    </location>
</feature>
<evidence type="ECO:0000256" key="2">
    <source>
        <dbReference type="SAM" id="MobiDB-lite"/>
    </source>
</evidence>
<organism evidence="3 4">
    <name type="scientific">Phytophthora ramorum</name>
    <name type="common">Sudden oak death agent</name>
    <dbReference type="NCBI Taxonomy" id="164328"/>
    <lineage>
        <taxon>Eukaryota</taxon>
        <taxon>Sar</taxon>
        <taxon>Stramenopiles</taxon>
        <taxon>Oomycota</taxon>
        <taxon>Peronosporomycetes</taxon>
        <taxon>Peronosporales</taxon>
        <taxon>Peronosporaceae</taxon>
        <taxon>Phytophthora</taxon>
    </lineage>
</organism>
<evidence type="ECO:0000313" key="4">
    <source>
        <dbReference type="Proteomes" id="UP000005238"/>
    </source>
</evidence>
<dbReference type="AlphaFoldDB" id="H3H1X4"/>
<keyword evidence="1" id="KW-0175">Coiled coil</keyword>
<dbReference type="EMBL" id="DS566106">
    <property type="status" value="NOT_ANNOTATED_CDS"/>
    <property type="molecule type" value="Genomic_DNA"/>
</dbReference>
<dbReference type="VEuPathDB" id="FungiDB:KRP22_2101"/>
<name>H3H1X4_PHYRM</name>
<dbReference type="EnsemblProtists" id="Phyra84317">
    <property type="protein sequence ID" value="Phyra84317"/>
    <property type="gene ID" value="Phyra84317"/>
</dbReference>
<dbReference type="VEuPathDB" id="FungiDB:KRP23_4676"/>
<accession>H3H1X4</accession>
<reference evidence="3" key="2">
    <citation type="submission" date="2015-06" db="UniProtKB">
        <authorList>
            <consortium name="EnsemblProtists"/>
        </authorList>
    </citation>
    <scope>IDENTIFICATION</scope>
    <source>
        <strain evidence="3">Pr102</strain>
    </source>
</reference>
<dbReference type="HOGENOM" id="CLU_113526_0_0_1"/>
<keyword evidence="4" id="KW-1185">Reference proteome</keyword>
<proteinExistence type="predicted"/>
<dbReference type="Proteomes" id="UP000005238">
    <property type="component" value="Unassembled WGS sequence"/>
</dbReference>
<feature type="coiled-coil region" evidence="1">
    <location>
        <begin position="100"/>
        <end position="134"/>
    </location>
</feature>
<reference evidence="4" key="1">
    <citation type="journal article" date="2006" name="Science">
        <title>Phytophthora genome sequences uncover evolutionary origins and mechanisms of pathogenesis.</title>
        <authorList>
            <person name="Tyler B.M."/>
            <person name="Tripathy S."/>
            <person name="Zhang X."/>
            <person name="Dehal P."/>
            <person name="Jiang R.H."/>
            <person name="Aerts A."/>
            <person name="Arredondo F.D."/>
            <person name="Baxter L."/>
            <person name="Bensasson D."/>
            <person name="Beynon J.L."/>
            <person name="Chapman J."/>
            <person name="Damasceno C.M."/>
            <person name="Dorrance A.E."/>
            <person name="Dou D."/>
            <person name="Dickerman A.W."/>
            <person name="Dubchak I.L."/>
            <person name="Garbelotto M."/>
            <person name="Gijzen M."/>
            <person name="Gordon S.G."/>
            <person name="Govers F."/>
            <person name="Grunwald N.J."/>
            <person name="Huang W."/>
            <person name="Ivors K.L."/>
            <person name="Jones R.W."/>
            <person name="Kamoun S."/>
            <person name="Krampis K."/>
            <person name="Lamour K.H."/>
            <person name="Lee M.K."/>
            <person name="McDonald W.H."/>
            <person name="Medina M."/>
            <person name="Meijer H.J."/>
            <person name="Nordberg E.K."/>
            <person name="Maclean D.J."/>
            <person name="Ospina-Giraldo M.D."/>
            <person name="Morris P.F."/>
            <person name="Phuntumart V."/>
            <person name="Putnam N.H."/>
            <person name="Rash S."/>
            <person name="Rose J.K."/>
            <person name="Sakihama Y."/>
            <person name="Salamov A.A."/>
            <person name="Savidor A."/>
            <person name="Scheuring C.F."/>
            <person name="Smith B.M."/>
            <person name="Sobral B.W."/>
            <person name="Terry A."/>
            <person name="Torto-Alalibo T.A."/>
            <person name="Win J."/>
            <person name="Xu Z."/>
            <person name="Zhang H."/>
            <person name="Grigoriev I.V."/>
            <person name="Rokhsar D.S."/>
            <person name="Boore J.L."/>
        </authorList>
    </citation>
    <scope>NUCLEOTIDE SEQUENCE [LARGE SCALE GENOMIC DNA]</scope>
    <source>
        <strain evidence="4">Pr102</strain>
    </source>
</reference>
<sequence length="170" mass="19393">MVLDRTRRRRQRALRVIRSPTRQEHQQFLSETPLLQPVIVLQTAVPAEPQDQIVGPSPSPAPPPSASLATTQRLLLAHAQRARHLLSHRSAIEGLSPSRRQEMQEEIEEMKRTMRTLQSQLEVTSRNVETMERLALHLQRITNGLREPRDDAPQSTPSLPSDPLQVHRPE</sequence>
<protein>
    <submittedName>
        <fullName evidence="3">Uncharacterized protein</fullName>
    </submittedName>
</protein>